<dbReference type="EMBL" id="JACGWK010000003">
    <property type="protein sequence ID" value="KAL0364734.1"/>
    <property type="molecule type" value="Genomic_DNA"/>
</dbReference>
<accession>A0AAW2QA93</accession>
<feature type="region of interest" description="Disordered" evidence="2">
    <location>
        <begin position="584"/>
        <end position="631"/>
    </location>
</feature>
<dbReference type="Gene3D" id="2.40.70.10">
    <property type="entry name" value="Acid Proteases"/>
    <property type="match status" value="1"/>
</dbReference>
<dbReference type="CDD" id="cd00303">
    <property type="entry name" value="retropepsin_like"/>
    <property type="match status" value="1"/>
</dbReference>
<name>A0AAW2QA93_9LAMI</name>
<evidence type="ECO:0000256" key="2">
    <source>
        <dbReference type="SAM" id="MobiDB-lite"/>
    </source>
</evidence>
<dbReference type="AlphaFoldDB" id="A0AAW2QA93"/>
<feature type="region of interest" description="Disordered" evidence="2">
    <location>
        <begin position="173"/>
        <end position="193"/>
    </location>
</feature>
<feature type="region of interest" description="Disordered" evidence="2">
    <location>
        <begin position="113"/>
        <end position="151"/>
    </location>
</feature>
<reference evidence="3" key="2">
    <citation type="journal article" date="2024" name="Plant">
        <title>Genomic evolution and insights into agronomic trait innovations of Sesamum species.</title>
        <authorList>
            <person name="Miao H."/>
            <person name="Wang L."/>
            <person name="Qu L."/>
            <person name="Liu H."/>
            <person name="Sun Y."/>
            <person name="Le M."/>
            <person name="Wang Q."/>
            <person name="Wei S."/>
            <person name="Zheng Y."/>
            <person name="Lin W."/>
            <person name="Duan Y."/>
            <person name="Cao H."/>
            <person name="Xiong S."/>
            <person name="Wang X."/>
            <person name="Wei L."/>
            <person name="Li C."/>
            <person name="Ma Q."/>
            <person name="Ju M."/>
            <person name="Zhao R."/>
            <person name="Li G."/>
            <person name="Mu C."/>
            <person name="Tian Q."/>
            <person name="Mei H."/>
            <person name="Zhang T."/>
            <person name="Gao T."/>
            <person name="Zhang H."/>
        </authorList>
    </citation>
    <scope>NUCLEOTIDE SEQUENCE</scope>
    <source>
        <strain evidence="3">G01</strain>
    </source>
</reference>
<evidence type="ECO:0000256" key="1">
    <source>
        <dbReference type="SAM" id="Coils"/>
    </source>
</evidence>
<gene>
    <name evidence="3" type="ORF">Sangu_0571000</name>
</gene>
<proteinExistence type="predicted"/>
<keyword evidence="1" id="KW-0175">Coiled coil</keyword>
<dbReference type="InterPro" id="IPR021109">
    <property type="entry name" value="Peptidase_aspartic_dom_sf"/>
</dbReference>
<feature type="region of interest" description="Disordered" evidence="2">
    <location>
        <begin position="276"/>
        <end position="326"/>
    </location>
</feature>
<comment type="caution">
    <text evidence="3">The sequence shown here is derived from an EMBL/GenBank/DDBJ whole genome shotgun (WGS) entry which is preliminary data.</text>
</comment>
<feature type="coiled-coil region" evidence="1">
    <location>
        <begin position="202"/>
        <end position="254"/>
    </location>
</feature>
<feature type="compositionally biased region" description="Basic and acidic residues" evidence="2">
    <location>
        <begin position="608"/>
        <end position="617"/>
    </location>
</feature>
<feature type="compositionally biased region" description="Pro residues" evidence="2">
    <location>
        <begin position="178"/>
        <end position="187"/>
    </location>
</feature>
<dbReference type="PANTHER" id="PTHR33067:SF15">
    <property type="entry name" value="RNA-DIRECTED DNA POLYMERASE"/>
    <property type="match status" value="1"/>
</dbReference>
<organism evidence="3">
    <name type="scientific">Sesamum angustifolium</name>
    <dbReference type="NCBI Taxonomy" id="2727405"/>
    <lineage>
        <taxon>Eukaryota</taxon>
        <taxon>Viridiplantae</taxon>
        <taxon>Streptophyta</taxon>
        <taxon>Embryophyta</taxon>
        <taxon>Tracheophyta</taxon>
        <taxon>Spermatophyta</taxon>
        <taxon>Magnoliopsida</taxon>
        <taxon>eudicotyledons</taxon>
        <taxon>Gunneridae</taxon>
        <taxon>Pentapetalae</taxon>
        <taxon>asterids</taxon>
        <taxon>lamiids</taxon>
        <taxon>Lamiales</taxon>
        <taxon>Pedaliaceae</taxon>
        <taxon>Sesamum</taxon>
    </lineage>
</organism>
<evidence type="ECO:0000313" key="3">
    <source>
        <dbReference type="EMBL" id="KAL0364734.1"/>
    </source>
</evidence>
<protein>
    <submittedName>
        <fullName evidence="3">Uncharacterized protein</fullName>
    </submittedName>
</protein>
<feature type="compositionally biased region" description="Basic and acidic residues" evidence="2">
    <location>
        <begin position="118"/>
        <end position="135"/>
    </location>
</feature>
<feature type="compositionally biased region" description="Basic and acidic residues" evidence="2">
    <location>
        <begin position="276"/>
        <end position="289"/>
    </location>
</feature>
<feature type="compositionally biased region" description="Basic and acidic residues" evidence="2">
    <location>
        <begin position="297"/>
        <end position="308"/>
    </location>
</feature>
<dbReference type="PANTHER" id="PTHR33067">
    <property type="entry name" value="RNA-DIRECTED DNA POLYMERASE-RELATED"/>
    <property type="match status" value="1"/>
</dbReference>
<sequence length="665" mass="75875">MWFARYATTRGHRRTNQIKSLPFLSCRSSERLAIFPTFGIRHNLERPQETVPREIFPCLTSYNNPQGDKRNSPICRTIKYGQEIDRRSQRRSTVQQDSNEARNLISVMASNTQQFGTRYDDPPRRSNERPTEHADAVGFSGQQQRRYDPFSNTYNPGWKDHPNLSYGAQSQNFQRPQYRPPMPPPSNPKQGTHLEDMMKSLISNTQQIQQNTQQQIQQLQQSVQQFQLSTQTSIQNLESQMSQLASSVSKLESQGKLPSQTVINPKQNASAIVLRSGKELQENRDENSTKRGHAQQRKPEKEVEIPREQDDETKEDNPKVLITKPPFPERFAKSKKDEEAKEILETFRKVEVNIPLLDAIKQIPRYARFLKELCTSKRYFTIPCKIGLIGIKRAMCDLGASINVMPLSIFESLHVGPLKETGVVIQLADRSVVYPEGVLEDVLVQVNELVFPADFYVLDMREDNSPSSTSILLGRPFLKTARTKIDVHAGTLSMEFDGEIIKFNIFDSMRYPSDIPTVLFVDAFDPFVQKFPAIDDKDYIKLALEESPMPMEEENMGVDPLVQVKKPQFPSSKKHRPMYHYHNPLDNASGKPATVATVRRSPPSSATQKDESEERNDINMADVAGTTPHQQTTLDDIARRIARMEANLIDLFEHVGLTPRRPPTP</sequence>
<reference evidence="3" key="1">
    <citation type="submission" date="2020-06" db="EMBL/GenBank/DDBJ databases">
        <authorList>
            <person name="Li T."/>
            <person name="Hu X."/>
            <person name="Zhang T."/>
            <person name="Song X."/>
            <person name="Zhang H."/>
            <person name="Dai N."/>
            <person name="Sheng W."/>
            <person name="Hou X."/>
            <person name="Wei L."/>
        </authorList>
    </citation>
    <scope>NUCLEOTIDE SEQUENCE</scope>
    <source>
        <strain evidence="3">G01</strain>
        <tissue evidence="3">Leaf</tissue>
    </source>
</reference>
<feature type="compositionally biased region" description="Polar residues" evidence="2">
    <location>
        <begin position="140"/>
        <end position="151"/>
    </location>
</feature>